<comment type="caution">
    <text evidence="1">The sequence shown here is derived from an EMBL/GenBank/DDBJ whole genome shotgun (WGS) entry which is preliminary data.</text>
</comment>
<protein>
    <submittedName>
        <fullName evidence="1">Uncharacterized protein</fullName>
    </submittedName>
</protein>
<reference evidence="1 2" key="1">
    <citation type="journal article" date="2016" name="Nat. Commun.">
        <title>Thousands of microbial genomes shed light on interconnected biogeochemical processes in an aquifer system.</title>
        <authorList>
            <person name="Anantharaman K."/>
            <person name="Brown C.T."/>
            <person name="Hug L.A."/>
            <person name="Sharon I."/>
            <person name="Castelle C.J."/>
            <person name="Probst A.J."/>
            <person name="Thomas B.C."/>
            <person name="Singh A."/>
            <person name="Wilkins M.J."/>
            <person name="Karaoz U."/>
            <person name="Brodie E.L."/>
            <person name="Williams K.H."/>
            <person name="Hubbard S.S."/>
            <person name="Banfield J.F."/>
        </authorList>
    </citation>
    <scope>NUCLEOTIDE SEQUENCE [LARGE SCALE GENOMIC DNA]</scope>
</reference>
<name>A0A1G2SGE4_9BACT</name>
<sequence>MNEAKRYYTELLSFGQWEINLLSFSKVYPRNCVVEISFPLEPLAREVRYRGEVFPKGLILRRSLKFFVTLDVGEDDALSTHINGDTMYFVNLPKELRHVILREVLGPEYPRDKMAFKKD</sequence>
<dbReference type="EMBL" id="MHUW01000007">
    <property type="protein sequence ID" value="OHA84065.1"/>
    <property type="molecule type" value="Genomic_DNA"/>
</dbReference>
<proteinExistence type="predicted"/>
<dbReference type="Proteomes" id="UP000177987">
    <property type="component" value="Unassembled WGS sequence"/>
</dbReference>
<organism evidence="1 2">
    <name type="scientific">Candidatus Yonathbacteria bacterium RIFCSPLOWO2_01_FULL_47_33b</name>
    <dbReference type="NCBI Taxonomy" id="1802727"/>
    <lineage>
        <taxon>Bacteria</taxon>
        <taxon>Candidatus Yonathiibacteriota</taxon>
    </lineage>
</organism>
<dbReference type="AlphaFoldDB" id="A0A1G2SGE4"/>
<evidence type="ECO:0000313" key="2">
    <source>
        <dbReference type="Proteomes" id="UP000177987"/>
    </source>
</evidence>
<evidence type="ECO:0000313" key="1">
    <source>
        <dbReference type="EMBL" id="OHA84065.1"/>
    </source>
</evidence>
<gene>
    <name evidence="1" type="ORF">A2937_02625</name>
</gene>
<accession>A0A1G2SGE4</accession>